<dbReference type="GO" id="GO:0003723">
    <property type="term" value="F:RNA binding"/>
    <property type="evidence" value="ECO:0007669"/>
    <property type="project" value="TreeGrafter"/>
</dbReference>
<dbReference type="PANTHER" id="PTHR21686:SF12">
    <property type="entry name" value="DEOXYNUCLEOTIDYLTRANSFERASE TERMINAL-INTERACTING PROTEIN 2"/>
    <property type="match status" value="1"/>
</dbReference>
<dbReference type="GO" id="GO:0005730">
    <property type="term" value="C:nucleolus"/>
    <property type="evidence" value="ECO:0007669"/>
    <property type="project" value="TreeGrafter"/>
</dbReference>
<dbReference type="GO" id="GO:0006396">
    <property type="term" value="P:RNA processing"/>
    <property type="evidence" value="ECO:0007669"/>
    <property type="project" value="TreeGrafter"/>
</dbReference>
<keyword evidence="3" id="KW-1185">Reference proteome</keyword>
<gene>
    <name evidence="2" type="ORF">ANCCAN_26407</name>
</gene>
<organism evidence="2 3">
    <name type="scientific">Ancylostoma caninum</name>
    <name type="common">Dog hookworm</name>
    <dbReference type="NCBI Taxonomy" id="29170"/>
    <lineage>
        <taxon>Eukaryota</taxon>
        <taxon>Metazoa</taxon>
        <taxon>Ecdysozoa</taxon>
        <taxon>Nematoda</taxon>
        <taxon>Chromadorea</taxon>
        <taxon>Rhabditida</taxon>
        <taxon>Rhabditina</taxon>
        <taxon>Rhabditomorpha</taxon>
        <taxon>Strongyloidea</taxon>
        <taxon>Ancylostomatidae</taxon>
        <taxon>Ancylostomatinae</taxon>
        <taxon>Ancylostoma</taxon>
    </lineage>
</organism>
<feature type="compositionally biased region" description="Polar residues" evidence="1">
    <location>
        <begin position="29"/>
        <end position="39"/>
    </location>
</feature>
<dbReference type="AlphaFoldDB" id="A0A368F6Y0"/>
<name>A0A368F6Y0_ANCCA</name>
<comment type="caution">
    <text evidence="2">The sequence shown here is derived from an EMBL/GenBank/DDBJ whole genome shotgun (WGS) entry which is preliminary data.</text>
</comment>
<feature type="non-terminal residue" evidence="2">
    <location>
        <position position="1"/>
    </location>
</feature>
<dbReference type="STRING" id="29170.A0A368F6Y0"/>
<dbReference type="InterPro" id="IPR039883">
    <property type="entry name" value="Fcf2/DNTTIP2"/>
</dbReference>
<dbReference type="EMBL" id="JOJR01003384">
    <property type="protein sequence ID" value="RCN27856.1"/>
    <property type="molecule type" value="Genomic_DNA"/>
</dbReference>
<dbReference type="Proteomes" id="UP000252519">
    <property type="component" value="Unassembled WGS sequence"/>
</dbReference>
<accession>A0A368F6Y0</accession>
<feature type="non-terminal residue" evidence="2">
    <location>
        <position position="109"/>
    </location>
</feature>
<sequence length="109" mass="12102">LYFQQSSGSGDFFVLDTVGGAEEPPQESVPGSSESQISNMDVKESTPVMVDEKVQRLLDKAVCGPAFEKNYAETASLVGRRAAKRLRKMEREKTKGRDWFDLPATELTE</sequence>
<dbReference type="PANTHER" id="PTHR21686">
    <property type="entry name" value="DEOXYNUCLEOTIDYLTRANSFERASE TERMINAL-INTERACTING PROTEIN 2"/>
    <property type="match status" value="1"/>
</dbReference>
<dbReference type="OrthoDB" id="427886at2759"/>
<feature type="region of interest" description="Disordered" evidence="1">
    <location>
        <begin position="1"/>
        <end position="44"/>
    </location>
</feature>
<reference evidence="2 3" key="1">
    <citation type="submission" date="2014-10" db="EMBL/GenBank/DDBJ databases">
        <title>Draft genome of the hookworm Ancylostoma caninum.</title>
        <authorList>
            <person name="Mitreva M."/>
        </authorList>
    </citation>
    <scope>NUCLEOTIDE SEQUENCE [LARGE SCALE GENOMIC DNA]</scope>
    <source>
        <strain evidence="2 3">Baltimore</strain>
    </source>
</reference>
<evidence type="ECO:0000313" key="2">
    <source>
        <dbReference type="EMBL" id="RCN27856.1"/>
    </source>
</evidence>
<protein>
    <recommendedName>
        <fullName evidence="4">Fcf2 pre-rRNA processing C-terminal domain-containing protein</fullName>
    </recommendedName>
</protein>
<evidence type="ECO:0008006" key="4">
    <source>
        <dbReference type="Google" id="ProtNLM"/>
    </source>
</evidence>
<proteinExistence type="predicted"/>
<evidence type="ECO:0000256" key="1">
    <source>
        <dbReference type="SAM" id="MobiDB-lite"/>
    </source>
</evidence>
<evidence type="ECO:0000313" key="3">
    <source>
        <dbReference type="Proteomes" id="UP000252519"/>
    </source>
</evidence>